<evidence type="ECO:0000313" key="5">
    <source>
        <dbReference type="Proteomes" id="UP000500791"/>
    </source>
</evidence>
<dbReference type="InterPro" id="IPR011006">
    <property type="entry name" value="CheY-like_superfamily"/>
</dbReference>
<dbReference type="Proteomes" id="UP000500791">
    <property type="component" value="Chromosome"/>
</dbReference>
<dbReference type="InterPro" id="IPR001789">
    <property type="entry name" value="Sig_transdc_resp-reg_receiver"/>
</dbReference>
<feature type="domain" description="Response regulatory" evidence="3">
    <location>
        <begin position="8"/>
        <end position="122"/>
    </location>
</feature>
<dbReference type="SUPFAM" id="SSF52172">
    <property type="entry name" value="CheY-like"/>
    <property type="match status" value="1"/>
</dbReference>
<dbReference type="PANTHER" id="PTHR44591">
    <property type="entry name" value="STRESS RESPONSE REGULATOR PROTEIN 1"/>
    <property type="match status" value="1"/>
</dbReference>
<dbReference type="PROSITE" id="PS50110">
    <property type="entry name" value="RESPONSE_REGULATORY"/>
    <property type="match status" value="1"/>
</dbReference>
<organism evidence="4 5">
    <name type="scientific">Pontivivens nitratireducens</name>
    <dbReference type="NCBI Taxonomy" id="2758038"/>
    <lineage>
        <taxon>Bacteria</taxon>
        <taxon>Pseudomonadati</taxon>
        <taxon>Pseudomonadota</taxon>
        <taxon>Alphaproteobacteria</taxon>
        <taxon>Rhodobacterales</taxon>
        <taxon>Paracoccaceae</taxon>
        <taxon>Pontivivens</taxon>
    </lineage>
</organism>
<feature type="modified residue" description="4-aspartylphosphate" evidence="2">
    <location>
        <position position="58"/>
    </location>
</feature>
<evidence type="ECO:0000259" key="3">
    <source>
        <dbReference type="PROSITE" id="PS50110"/>
    </source>
</evidence>
<dbReference type="GO" id="GO:0000160">
    <property type="term" value="P:phosphorelay signal transduction system"/>
    <property type="evidence" value="ECO:0007669"/>
    <property type="project" value="InterPro"/>
</dbReference>
<dbReference type="Gene3D" id="3.40.50.2300">
    <property type="match status" value="1"/>
</dbReference>
<dbReference type="Pfam" id="PF00072">
    <property type="entry name" value="Response_reg"/>
    <property type="match status" value="1"/>
</dbReference>
<gene>
    <name evidence="4" type="ORF">G8E03_00140</name>
</gene>
<evidence type="ECO:0000313" key="4">
    <source>
        <dbReference type="EMBL" id="QIK39303.1"/>
    </source>
</evidence>
<dbReference type="EMBL" id="CP049811">
    <property type="protein sequence ID" value="QIK39303.1"/>
    <property type="molecule type" value="Genomic_DNA"/>
</dbReference>
<dbReference type="PANTHER" id="PTHR44591:SF3">
    <property type="entry name" value="RESPONSE REGULATORY DOMAIN-CONTAINING PROTEIN"/>
    <property type="match status" value="1"/>
</dbReference>
<dbReference type="RefSeq" id="WP_166187254.1">
    <property type="nucleotide sequence ID" value="NZ_CP049811.1"/>
</dbReference>
<sequence>MPTANSLTILVVDDQQSMRGLARQCLSRLGVQSVALAATGQSALEMMAERKFDLVISDLNMPGLSGVDLARKIKSHPVFSRIPVFLATSDAYRDEAEDETVDHFVAKPFSVADMRDAIETHLGQLT</sequence>
<keyword evidence="1 2" id="KW-0597">Phosphoprotein</keyword>
<accession>A0A6G7VGU3</accession>
<dbReference type="AlphaFoldDB" id="A0A6G7VGU3"/>
<keyword evidence="5" id="KW-1185">Reference proteome</keyword>
<name>A0A6G7VGU3_9RHOB</name>
<evidence type="ECO:0000256" key="2">
    <source>
        <dbReference type="PROSITE-ProRule" id="PRU00169"/>
    </source>
</evidence>
<dbReference type="KEGG" id="mon:G8E03_00140"/>
<proteinExistence type="predicted"/>
<dbReference type="InterPro" id="IPR050595">
    <property type="entry name" value="Bact_response_regulator"/>
</dbReference>
<dbReference type="SMART" id="SM00448">
    <property type="entry name" value="REC"/>
    <property type="match status" value="1"/>
</dbReference>
<reference evidence="4 5" key="1">
    <citation type="submission" date="2020-03" db="EMBL/GenBank/DDBJ databases">
        <title>Complete genome sequence of Monaibacterium sp. ALG8 with diverse plasmids.</title>
        <authorList>
            <person name="Sun C."/>
        </authorList>
    </citation>
    <scope>NUCLEOTIDE SEQUENCE [LARGE SCALE GENOMIC DNA]</scope>
    <source>
        <strain evidence="4 5">ALG8</strain>
    </source>
</reference>
<protein>
    <submittedName>
        <fullName evidence="4">Response regulator</fullName>
    </submittedName>
</protein>
<evidence type="ECO:0000256" key="1">
    <source>
        <dbReference type="ARBA" id="ARBA00022553"/>
    </source>
</evidence>